<dbReference type="EMBL" id="JAPDDT010000007">
    <property type="protein sequence ID" value="MCW1924111.1"/>
    <property type="molecule type" value="Genomic_DNA"/>
</dbReference>
<feature type="domain" description="DUF5615" evidence="1">
    <location>
        <begin position="1"/>
        <end position="109"/>
    </location>
</feature>
<organism evidence="2 3">
    <name type="scientific">Luteolibacter arcticus</name>
    <dbReference type="NCBI Taxonomy" id="1581411"/>
    <lineage>
        <taxon>Bacteria</taxon>
        <taxon>Pseudomonadati</taxon>
        <taxon>Verrucomicrobiota</taxon>
        <taxon>Verrucomicrobiia</taxon>
        <taxon>Verrucomicrobiales</taxon>
        <taxon>Verrucomicrobiaceae</taxon>
        <taxon>Luteolibacter</taxon>
    </lineage>
</organism>
<evidence type="ECO:0000313" key="3">
    <source>
        <dbReference type="Proteomes" id="UP001320876"/>
    </source>
</evidence>
<reference evidence="2 3" key="1">
    <citation type="submission" date="2022-10" db="EMBL/GenBank/DDBJ databases">
        <title>Luteolibacter arcticus strain CCTCC AB 2014275, whole genome shotgun sequencing project.</title>
        <authorList>
            <person name="Zhao G."/>
            <person name="Shen L."/>
        </authorList>
    </citation>
    <scope>NUCLEOTIDE SEQUENCE [LARGE SCALE GENOMIC DNA]</scope>
    <source>
        <strain evidence="2 3">CCTCC AB 2014275</strain>
    </source>
</reference>
<name>A0ABT3GKW5_9BACT</name>
<evidence type="ECO:0000313" key="2">
    <source>
        <dbReference type="EMBL" id="MCW1924111.1"/>
    </source>
</evidence>
<dbReference type="Proteomes" id="UP001320876">
    <property type="component" value="Unassembled WGS sequence"/>
</dbReference>
<dbReference type="InterPro" id="IPR041049">
    <property type="entry name" value="DUF5615"/>
</dbReference>
<accession>A0ABT3GKW5</accession>
<keyword evidence="3" id="KW-1185">Reference proteome</keyword>
<sequence length="117" mass="13115">MRFLIDAHLPPGLRTVFREAGHDAILTLDLPEQNAARDGILNQVSAEERRVVVSKDTDFFHSHLLHGRPWKLVLVRTGNLGVRATKEMFATHLPSIVAALEECSLVELDQQRISIVV</sequence>
<comment type="caution">
    <text evidence="2">The sequence shown here is derived from an EMBL/GenBank/DDBJ whole genome shotgun (WGS) entry which is preliminary data.</text>
</comment>
<proteinExistence type="predicted"/>
<evidence type="ECO:0000259" key="1">
    <source>
        <dbReference type="Pfam" id="PF18480"/>
    </source>
</evidence>
<protein>
    <submittedName>
        <fullName evidence="2">DUF5615 family PIN-like protein</fullName>
    </submittedName>
</protein>
<dbReference type="RefSeq" id="WP_264488219.1">
    <property type="nucleotide sequence ID" value="NZ_JAPDDT010000007.1"/>
</dbReference>
<gene>
    <name evidence="2" type="ORF">OKA05_16205</name>
</gene>
<dbReference type="Pfam" id="PF18480">
    <property type="entry name" value="DUF5615"/>
    <property type="match status" value="1"/>
</dbReference>